<dbReference type="InterPro" id="IPR020422">
    <property type="entry name" value="TYR_PHOSPHATASE_DUAL_dom"/>
</dbReference>
<dbReference type="SUPFAM" id="SSF52799">
    <property type="entry name" value="(Phosphotyrosine protein) phosphatases II"/>
    <property type="match status" value="1"/>
</dbReference>
<dbReference type="PROSITE" id="PS50054">
    <property type="entry name" value="TYR_PHOSPHATASE_DUAL"/>
    <property type="match status" value="1"/>
</dbReference>
<dbReference type="InterPro" id="IPR029021">
    <property type="entry name" value="Prot-tyrosine_phosphatase-like"/>
</dbReference>
<dbReference type="InterPro" id="IPR000387">
    <property type="entry name" value="Tyr_Pase_dom"/>
</dbReference>
<dbReference type="Pfam" id="PF00782">
    <property type="entry name" value="DSPc"/>
    <property type="match status" value="1"/>
</dbReference>
<gene>
    <name evidence="5" type="ORF">CWI70_05580</name>
</gene>
<dbReference type="Gene3D" id="2.60.200.40">
    <property type="match status" value="1"/>
</dbReference>
<keyword evidence="6" id="KW-1185">Reference proteome</keyword>
<sequence>MRHICVARTSSTGRLSPAVELRATSNGSTIPRSRTAGYFKRVGGRLLGFGRSAAFCATKGRAALSFVRSIDMHIRPEVPTAYLAGALVALFAAIYTPFWLAKVVLLWCVVALSLISAAYWFNIAGVFRKRQGGRIPWYIRWLLFPFLAGVSIYNWLARRRDNVAAWHEVSDGLYVGRRLFASDVEQLKHEGIRAILDVTAEFDALDWASEEAEMTYLNLPVLDHVAPSDHQIHEALQWIQHQHDEGRKVLVHCALGRGRSVFMVAAYMLMRTDAKSVDKVLASIQRERSIARLNSLQERALEKFAASNKPMLAKAVWIIANPVSGGGKWGQERDKILDFLAPYFATKVLETTEETSAAEQAKVALQQGAELVIAVGGDGTLTEVASVLRNTDVVMAIIPMGTANSLSQALWGLSSKISPVNAACATVIEGRCHAVDVGIVNDQPMLLCTAVGFEEQMISKADRKAKDKLGQLAYLSGLWQAVNENKVMELEVALNGEPFETWQTSSLIIANAAPLTTLLAQGRGNPMMDDGKLDLTWLEPQESGERNVLSLLELLYSGLTEDSIGTNTGHTQAQSVIVRHADGSKVKYVIDGEVYCDDELRVSLEARALKILIPEQAEY</sequence>
<evidence type="ECO:0000259" key="4">
    <source>
        <dbReference type="PROSITE" id="PS50146"/>
    </source>
</evidence>
<dbReference type="SMART" id="SM00046">
    <property type="entry name" value="DAGKc"/>
    <property type="match status" value="1"/>
</dbReference>
<dbReference type="EMBL" id="PIPX01000001">
    <property type="protein sequence ID" value="RUO56221.1"/>
    <property type="molecule type" value="Genomic_DNA"/>
</dbReference>
<dbReference type="AlphaFoldDB" id="A0A432Y5Q3"/>
<dbReference type="Pfam" id="PF00781">
    <property type="entry name" value="DAGK_cat"/>
    <property type="match status" value="1"/>
</dbReference>
<keyword evidence="1" id="KW-1133">Transmembrane helix</keyword>
<proteinExistence type="predicted"/>
<dbReference type="InterPro" id="IPR001206">
    <property type="entry name" value="Diacylglycerol_kinase_cat_dom"/>
</dbReference>
<feature type="transmembrane region" description="Helical" evidence="1">
    <location>
        <begin position="104"/>
        <end position="125"/>
    </location>
</feature>
<feature type="domain" description="Tyrosine specific protein phosphatases" evidence="3">
    <location>
        <begin position="230"/>
        <end position="299"/>
    </location>
</feature>
<protein>
    <recommendedName>
        <fullName evidence="7">Diacylglycerol kinase</fullName>
    </recommendedName>
</protein>
<reference evidence="6" key="1">
    <citation type="journal article" date="2018" name="Front. Microbiol.">
        <title>Genome-Based Analysis Reveals the Taxonomy and Diversity of the Family Idiomarinaceae.</title>
        <authorList>
            <person name="Liu Y."/>
            <person name="Lai Q."/>
            <person name="Shao Z."/>
        </authorList>
    </citation>
    <scope>NUCLEOTIDE SEQUENCE [LARGE SCALE GENOMIC DNA]</scope>
    <source>
        <strain evidence="6">PO-M2</strain>
    </source>
</reference>
<evidence type="ECO:0008006" key="7">
    <source>
        <dbReference type="Google" id="ProtNLM"/>
    </source>
</evidence>
<dbReference type="PANTHER" id="PTHR47216">
    <property type="match status" value="1"/>
</dbReference>
<dbReference type="Proteomes" id="UP000287649">
    <property type="component" value="Unassembled WGS sequence"/>
</dbReference>
<evidence type="ECO:0000259" key="3">
    <source>
        <dbReference type="PROSITE" id="PS50056"/>
    </source>
</evidence>
<accession>A0A432Y5Q3</accession>
<dbReference type="InterPro" id="IPR016064">
    <property type="entry name" value="NAD/diacylglycerol_kinase_sf"/>
</dbReference>
<dbReference type="Gene3D" id="3.40.50.10330">
    <property type="entry name" value="Probable inorganic polyphosphate/atp-NAD kinase, domain 1"/>
    <property type="match status" value="1"/>
</dbReference>
<keyword evidence="1" id="KW-0812">Transmembrane</keyword>
<dbReference type="GO" id="GO:0016301">
    <property type="term" value="F:kinase activity"/>
    <property type="evidence" value="ECO:0007669"/>
    <property type="project" value="InterPro"/>
</dbReference>
<evidence type="ECO:0000256" key="1">
    <source>
        <dbReference type="SAM" id="Phobius"/>
    </source>
</evidence>
<dbReference type="InterPro" id="IPR017438">
    <property type="entry name" value="ATP-NAD_kinase_N"/>
</dbReference>
<organism evidence="5 6">
    <name type="scientific">Pseudidiomarina homiensis</name>
    <dbReference type="NCBI Taxonomy" id="364198"/>
    <lineage>
        <taxon>Bacteria</taxon>
        <taxon>Pseudomonadati</taxon>
        <taxon>Pseudomonadota</taxon>
        <taxon>Gammaproteobacteria</taxon>
        <taxon>Alteromonadales</taxon>
        <taxon>Idiomarinaceae</taxon>
        <taxon>Pseudidiomarina</taxon>
    </lineage>
</organism>
<keyword evidence="1" id="KW-0472">Membrane</keyword>
<dbReference type="InterPro" id="IPR000340">
    <property type="entry name" value="Dual-sp_phosphatase_cat-dom"/>
</dbReference>
<dbReference type="NCBIfam" id="NF009025">
    <property type="entry name" value="PRK12361.1"/>
    <property type="match status" value="1"/>
</dbReference>
<feature type="transmembrane region" description="Helical" evidence="1">
    <location>
        <begin position="78"/>
        <end position="98"/>
    </location>
</feature>
<feature type="domain" description="DAGKc" evidence="4">
    <location>
        <begin position="311"/>
        <end position="444"/>
    </location>
</feature>
<feature type="transmembrane region" description="Helical" evidence="1">
    <location>
        <begin position="137"/>
        <end position="156"/>
    </location>
</feature>
<dbReference type="SUPFAM" id="SSF111331">
    <property type="entry name" value="NAD kinase/diacylglycerol kinase-like"/>
    <property type="match status" value="1"/>
</dbReference>
<dbReference type="PROSITE" id="PS50146">
    <property type="entry name" value="DAGK"/>
    <property type="match status" value="1"/>
</dbReference>
<evidence type="ECO:0000313" key="5">
    <source>
        <dbReference type="EMBL" id="RUO56221.1"/>
    </source>
</evidence>
<dbReference type="PROSITE" id="PS50056">
    <property type="entry name" value="TYR_PHOSPHATASE_2"/>
    <property type="match status" value="1"/>
</dbReference>
<evidence type="ECO:0000259" key="2">
    <source>
        <dbReference type="PROSITE" id="PS50054"/>
    </source>
</evidence>
<comment type="caution">
    <text evidence="5">The sequence shown here is derived from an EMBL/GenBank/DDBJ whole genome shotgun (WGS) entry which is preliminary data.</text>
</comment>
<name>A0A432Y5Q3_9GAMM</name>
<evidence type="ECO:0000313" key="6">
    <source>
        <dbReference type="Proteomes" id="UP000287649"/>
    </source>
</evidence>
<dbReference type="Gene3D" id="3.90.190.10">
    <property type="entry name" value="Protein tyrosine phosphatase superfamily"/>
    <property type="match status" value="1"/>
</dbReference>
<feature type="domain" description="Tyrosine-protein phosphatase" evidence="2">
    <location>
        <begin position="165"/>
        <end position="310"/>
    </location>
</feature>
<dbReference type="PANTHER" id="PTHR47216:SF4">
    <property type="entry name" value="OS01G0859400 PROTEIN"/>
    <property type="match status" value="1"/>
</dbReference>
<dbReference type="SMART" id="SM00195">
    <property type="entry name" value="DSPc"/>
    <property type="match status" value="1"/>
</dbReference>
<dbReference type="FunFam" id="3.90.190.10:FF:000157">
    <property type="entry name" value="Protein-tyrosine phosphatase"/>
    <property type="match status" value="1"/>
</dbReference>